<dbReference type="CDD" id="cd22267">
    <property type="entry name" value="AcrID1"/>
    <property type="match status" value="1"/>
</dbReference>
<protein>
    <submittedName>
        <fullName evidence="1">Uncharacterized protein</fullName>
    </submittedName>
</protein>
<dbReference type="NCBIfam" id="NF033952">
    <property type="entry name" value="AcrID1_fam"/>
    <property type="match status" value="1"/>
</dbReference>
<organism evidence="1">
    <name type="scientific">Sulfolobus islandicus rod-shaped virus 1</name>
    <name type="common">SIRV-1</name>
    <name type="synonym">Sulfolobus virus SIRV-1</name>
    <dbReference type="NCBI Taxonomy" id="157898"/>
    <lineage>
        <taxon>Viruses</taxon>
        <taxon>Adnaviria</taxon>
        <taxon>Zilligvirae</taxon>
        <taxon>Taleaviricota</taxon>
        <taxon>Tokiviricetes</taxon>
        <taxon>Ligamenvirales</taxon>
        <taxon>Rudiviridae</taxon>
        <taxon>Icerudivirus</taxon>
        <taxon>Icerudivirus kverkfjoellense</taxon>
        <taxon>Icerudivirus SIRV1</taxon>
    </lineage>
</organism>
<dbReference type="InterPro" id="IPR009804">
    <property type="entry name" value="SIFV_Orf14"/>
</dbReference>
<dbReference type="Gene3D" id="3.30.160.300">
    <property type="match status" value="1"/>
</dbReference>
<proteinExistence type="predicted"/>
<dbReference type="Pfam" id="PF07118">
    <property type="entry name" value="DUF1374"/>
    <property type="match status" value="1"/>
</dbReference>
<reference evidence="1" key="1">
    <citation type="submission" date="2004-05" db="EMBL/GenBank/DDBJ databases">
        <title>Multiple variants of the archaeal rudivirus SIRV1: evolution of a population of DNA virus species.</title>
        <authorList>
            <person name="Peng X."/>
            <person name="Phan H."/>
            <person name="Kessler A."/>
            <person name="Garrett R.A."/>
            <person name="Prangishvili D."/>
        </authorList>
    </citation>
    <scope>NUCLEOTIDE SEQUENCE</scope>
</reference>
<sequence>MKFETLSQIVDQVFEDTTVDELQLRFREDVELNESQFKELIGQGTLVTGYEDYGTITDIYEYWETGKQYVKFLIVYYKKDEKIYIMELQMWRELKLISKP</sequence>
<organismHost>
    <name type="scientific">Saccharolobus islandicus</name>
    <name type="common">Sulfolobus islandicus</name>
    <dbReference type="NCBI Taxonomy" id="43080"/>
</organismHost>
<accession>Q5W355</accession>
<evidence type="ECO:0000313" key="1">
    <source>
        <dbReference type="EMBL" id="CAG28278.1"/>
    </source>
</evidence>
<dbReference type="EMBL" id="AJ703803">
    <property type="protein sequence ID" value="CAG28278.1"/>
    <property type="molecule type" value="Genomic_DNA"/>
</dbReference>
<name>Q5W355_SIRV1</name>